<dbReference type="EMBL" id="JBHULC010000039">
    <property type="protein sequence ID" value="MFD2524055.1"/>
    <property type="molecule type" value="Genomic_DNA"/>
</dbReference>
<feature type="transmembrane region" description="Helical" evidence="4">
    <location>
        <begin position="188"/>
        <end position="206"/>
    </location>
</feature>
<evidence type="ECO:0000256" key="2">
    <source>
        <dbReference type="ARBA" id="ARBA00022989"/>
    </source>
</evidence>
<dbReference type="InterPro" id="IPR052528">
    <property type="entry name" value="Sugar_transport-like"/>
</dbReference>
<dbReference type="PANTHER" id="PTHR23526">
    <property type="entry name" value="INTEGRAL MEMBRANE TRANSPORT PROTEIN-RELATED"/>
    <property type="match status" value="1"/>
</dbReference>
<evidence type="ECO:0000313" key="6">
    <source>
        <dbReference type="Proteomes" id="UP001597510"/>
    </source>
</evidence>
<dbReference type="CDD" id="cd06174">
    <property type="entry name" value="MFS"/>
    <property type="match status" value="1"/>
</dbReference>
<evidence type="ECO:0000256" key="4">
    <source>
        <dbReference type="SAM" id="Phobius"/>
    </source>
</evidence>
<dbReference type="InterPro" id="IPR036259">
    <property type="entry name" value="MFS_trans_sf"/>
</dbReference>
<feature type="transmembrane region" description="Helical" evidence="4">
    <location>
        <begin position="419"/>
        <end position="438"/>
    </location>
</feature>
<dbReference type="RefSeq" id="WP_340238596.1">
    <property type="nucleotide sequence ID" value="NZ_JBBEWC010000010.1"/>
</dbReference>
<feature type="transmembrane region" description="Helical" evidence="4">
    <location>
        <begin position="300"/>
        <end position="322"/>
    </location>
</feature>
<feature type="transmembrane region" description="Helical" evidence="4">
    <location>
        <begin position="370"/>
        <end position="388"/>
    </location>
</feature>
<dbReference type="InterPro" id="IPR011701">
    <property type="entry name" value="MFS"/>
</dbReference>
<dbReference type="Gene3D" id="1.20.1250.20">
    <property type="entry name" value="MFS general substrate transporter like domains"/>
    <property type="match status" value="2"/>
</dbReference>
<feature type="transmembrane region" description="Helical" evidence="4">
    <location>
        <begin position="157"/>
        <end position="176"/>
    </location>
</feature>
<dbReference type="PANTHER" id="PTHR23526:SF2">
    <property type="entry name" value="MAJOR FACILITATOR SUPERFAMILY (MFS) PROFILE DOMAIN-CONTAINING PROTEIN"/>
    <property type="match status" value="1"/>
</dbReference>
<keyword evidence="2 4" id="KW-1133">Transmembrane helix</keyword>
<evidence type="ECO:0000256" key="1">
    <source>
        <dbReference type="ARBA" id="ARBA00022692"/>
    </source>
</evidence>
<dbReference type="SUPFAM" id="SSF103473">
    <property type="entry name" value="MFS general substrate transporter"/>
    <property type="match status" value="1"/>
</dbReference>
<protein>
    <submittedName>
        <fullName evidence="5">MFS transporter</fullName>
    </submittedName>
</protein>
<comment type="caution">
    <text evidence="5">The sequence shown here is derived from an EMBL/GenBank/DDBJ whole genome shotgun (WGS) entry which is preliminary data.</text>
</comment>
<feature type="transmembrane region" description="Helical" evidence="4">
    <location>
        <begin position="87"/>
        <end position="107"/>
    </location>
</feature>
<dbReference type="Pfam" id="PF07690">
    <property type="entry name" value="MFS_1"/>
    <property type="match status" value="1"/>
</dbReference>
<keyword evidence="3 4" id="KW-0472">Membrane</keyword>
<gene>
    <name evidence="5" type="ORF">ACFSR2_24350</name>
</gene>
<name>A0ABW5JFA4_9BACT</name>
<accession>A0ABW5JFA4</accession>
<evidence type="ECO:0000313" key="5">
    <source>
        <dbReference type="EMBL" id="MFD2524055.1"/>
    </source>
</evidence>
<sequence length="499" mass="56229">MISLQPKEILSEEDINCGMRLGIKEGMATETMTVLTSGAFLTALSLLLGASNLQIGLIAALPAFSNISQLLTIWLVKRYNNRRAISVLFSILARIPIVVIGIIAMFFPRSISMQFIIMFLFFNFFFASMAGLSWNAWMKDLIPEKVMGTYFSRRSSYLQTLNVCMSLITAFGIDYIKDQYPKLELDAYGGMFIIGGLMGILGVFLLSRIPEPKSFLGNDSILKLFVLPLKDNNFLRLLIFNSFWVFSLSIATPFFTVFLMRHMNFSISYIITLTIISQLCSIATIRSWGIFADRYSNKTILSICAPIYIICIGAWSFVGIYTQFYSNFALLVVIYALMGAATAGINLSLTNIGLKLAPRKEAIAYLSVKNTITAIFSFIGPLIGGFLADYFTSRHLNIRIEWIGPGIDKVFRLLSLHQWNFLFIIGAVLALISLEFLVRVKEVGEVEKNLVVKIMRSSIRNNLKDYFVLGSMLNWHNHLLAVIRKKKPEIAQEELPKQV</sequence>
<feature type="transmembrane region" description="Helical" evidence="4">
    <location>
        <begin position="328"/>
        <end position="349"/>
    </location>
</feature>
<evidence type="ECO:0000256" key="3">
    <source>
        <dbReference type="ARBA" id="ARBA00023136"/>
    </source>
</evidence>
<keyword evidence="1 4" id="KW-0812">Transmembrane</keyword>
<feature type="transmembrane region" description="Helical" evidence="4">
    <location>
        <begin position="237"/>
        <end position="260"/>
    </location>
</feature>
<reference evidence="6" key="1">
    <citation type="journal article" date="2019" name="Int. J. Syst. Evol. Microbiol.">
        <title>The Global Catalogue of Microorganisms (GCM) 10K type strain sequencing project: providing services to taxonomists for standard genome sequencing and annotation.</title>
        <authorList>
            <consortium name="The Broad Institute Genomics Platform"/>
            <consortium name="The Broad Institute Genome Sequencing Center for Infectious Disease"/>
            <person name="Wu L."/>
            <person name="Ma J."/>
        </authorList>
    </citation>
    <scope>NUCLEOTIDE SEQUENCE [LARGE SCALE GENOMIC DNA]</scope>
    <source>
        <strain evidence="6">KCTC 52344</strain>
    </source>
</reference>
<feature type="transmembrane region" description="Helical" evidence="4">
    <location>
        <begin position="266"/>
        <end position="288"/>
    </location>
</feature>
<feature type="transmembrane region" description="Helical" evidence="4">
    <location>
        <begin position="113"/>
        <end position="137"/>
    </location>
</feature>
<proteinExistence type="predicted"/>
<keyword evidence="6" id="KW-1185">Reference proteome</keyword>
<dbReference type="Proteomes" id="UP001597510">
    <property type="component" value="Unassembled WGS sequence"/>
</dbReference>
<organism evidence="5 6">
    <name type="scientific">Emticicia soli</name>
    <dbReference type="NCBI Taxonomy" id="2027878"/>
    <lineage>
        <taxon>Bacteria</taxon>
        <taxon>Pseudomonadati</taxon>
        <taxon>Bacteroidota</taxon>
        <taxon>Cytophagia</taxon>
        <taxon>Cytophagales</taxon>
        <taxon>Leadbetterellaceae</taxon>
        <taxon>Emticicia</taxon>
    </lineage>
</organism>